<proteinExistence type="predicted"/>
<accession>A0AAV7RZV5</accession>
<comment type="caution">
    <text evidence="1">The sequence shown here is derived from an EMBL/GenBank/DDBJ whole genome shotgun (WGS) entry which is preliminary data.</text>
</comment>
<keyword evidence="2" id="KW-1185">Reference proteome</keyword>
<gene>
    <name evidence="1" type="ORF">NDU88_009731</name>
</gene>
<dbReference type="AlphaFoldDB" id="A0AAV7RZV5"/>
<dbReference type="EMBL" id="JANPWB010000009">
    <property type="protein sequence ID" value="KAJ1157015.1"/>
    <property type="molecule type" value="Genomic_DNA"/>
</dbReference>
<dbReference type="Proteomes" id="UP001066276">
    <property type="component" value="Chromosome 5"/>
</dbReference>
<protein>
    <submittedName>
        <fullName evidence="1">Uncharacterized protein</fullName>
    </submittedName>
</protein>
<name>A0AAV7RZV5_PLEWA</name>
<organism evidence="1 2">
    <name type="scientific">Pleurodeles waltl</name>
    <name type="common">Iberian ribbed newt</name>
    <dbReference type="NCBI Taxonomy" id="8319"/>
    <lineage>
        <taxon>Eukaryota</taxon>
        <taxon>Metazoa</taxon>
        <taxon>Chordata</taxon>
        <taxon>Craniata</taxon>
        <taxon>Vertebrata</taxon>
        <taxon>Euteleostomi</taxon>
        <taxon>Amphibia</taxon>
        <taxon>Batrachia</taxon>
        <taxon>Caudata</taxon>
        <taxon>Salamandroidea</taxon>
        <taxon>Salamandridae</taxon>
        <taxon>Pleurodelinae</taxon>
        <taxon>Pleurodeles</taxon>
    </lineage>
</organism>
<sequence>MQYSVFQAQSTWFLVENLLRGPRVERCVEKGWVRRFLLSTQRLASFFFHAGKSGVVFRRADSLFSWIAGITRCPGSVRGFSCLFSGCASFCGAARRSFDLTVGVASISPWKSGGVVLARPCVGNLVSRQASRRFLLGSRAALSLRGRASKFRAHGRRRVDFSWKVERLCPCEVVRRSLDRPEGVASISVGVRRFSRRETSCASKFSAHGASK</sequence>
<reference evidence="1" key="1">
    <citation type="journal article" date="2022" name="bioRxiv">
        <title>Sequencing and chromosome-scale assembly of the giantPleurodeles waltlgenome.</title>
        <authorList>
            <person name="Brown T."/>
            <person name="Elewa A."/>
            <person name="Iarovenko S."/>
            <person name="Subramanian E."/>
            <person name="Araus A.J."/>
            <person name="Petzold A."/>
            <person name="Susuki M."/>
            <person name="Suzuki K.-i.T."/>
            <person name="Hayashi T."/>
            <person name="Toyoda A."/>
            <person name="Oliveira C."/>
            <person name="Osipova E."/>
            <person name="Leigh N.D."/>
            <person name="Simon A."/>
            <person name="Yun M.H."/>
        </authorList>
    </citation>
    <scope>NUCLEOTIDE SEQUENCE</scope>
    <source>
        <strain evidence="1">20211129_DDA</strain>
        <tissue evidence="1">Liver</tissue>
    </source>
</reference>
<evidence type="ECO:0000313" key="1">
    <source>
        <dbReference type="EMBL" id="KAJ1157015.1"/>
    </source>
</evidence>
<evidence type="ECO:0000313" key="2">
    <source>
        <dbReference type="Proteomes" id="UP001066276"/>
    </source>
</evidence>